<gene>
    <name evidence="3" type="ordered locus">Metvu_1292</name>
</gene>
<evidence type="ECO:0000259" key="2">
    <source>
        <dbReference type="Pfam" id="PF03787"/>
    </source>
</evidence>
<dbReference type="GeneID" id="8513633"/>
<evidence type="ECO:0000313" key="3">
    <source>
        <dbReference type="EMBL" id="ACX73145.1"/>
    </source>
</evidence>
<evidence type="ECO:0000256" key="1">
    <source>
        <dbReference type="ARBA" id="ARBA00023118"/>
    </source>
</evidence>
<dbReference type="AlphaFoldDB" id="C9RHU3"/>
<dbReference type="HOGENOM" id="CLU_762754_0_0_2"/>
<organism evidence="3 4">
    <name type="scientific">Methanocaldococcus vulcanius (strain ATCC 700851 / DSM 12094 / M7)</name>
    <name type="common">Methanococcus vulcanius</name>
    <dbReference type="NCBI Taxonomy" id="579137"/>
    <lineage>
        <taxon>Archaea</taxon>
        <taxon>Methanobacteriati</taxon>
        <taxon>Methanobacteriota</taxon>
        <taxon>Methanomada group</taxon>
        <taxon>Methanococci</taxon>
        <taxon>Methanococcales</taxon>
        <taxon>Methanocaldococcaceae</taxon>
        <taxon>Methanocaldococcus</taxon>
    </lineage>
</organism>
<accession>C9RHU3</accession>
<dbReference type="GO" id="GO:0051607">
    <property type="term" value="P:defense response to virus"/>
    <property type="evidence" value="ECO:0007669"/>
    <property type="project" value="UniProtKB-KW"/>
</dbReference>
<keyword evidence="4" id="KW-1185">Reference proteome</keyword>
<dbReference type="Pfam" id="PF03787">
    <property type="entry name" value="RAMPs"/>
    <property type="match status" value="1"/>
</dbReference>
<dbReference type="KEGG" id="mvu:Metvu_1292"/>
<reference evidence="3" key="1">
    <citation type="submission" date="2009-10" db="EMBL/GenBank/DDBJ databases">
        <title>Complete sequence of chromosome of Methanocaldococcus vulcanius M7.</title>
        <authorList>
            <consortium name="US DOE Joint Genome Institute"/>
            <person name="Lucas S."/>
            <person name="Copeland A."/>
            <person name="Lapidus A."/>
            <person name="Glavina del Rio T."/>
            <person name="Dalin E."/>
            <person name="Tice H."/>
            <person name="Bruce D."/>
            <person name="Goodwin L."/>
            <person name="Pitluck S."/>
            <person name="Lcollab F.I."/>
            <person name="Brettin T."/>
            <person name="Detter J.C."/>
            <person name="Han C."/>
            <person name="Tapia R."/>
            <person name="Kuske C.R."/>
            <person name="Schmutz J."/>
            <person name="Larimer F."/>
            <person name="Land M."/>
            <person name="Hauser L."/>
            <person name="Kyrpides N."/>
            <person name="Ovchinikova G."/>
            <person name="Sieprawska-Lupa M."/>
            <person name="Whitman W.B."/>
            <person name="Woyke T."/>
        </authorList>
    </citation>
    <scope>NUCLEOTIDE SEQUENCE [LARGE SCALE GENOMIC DNA]</scope>
    <source>
        <strain evidence="3">M7</strain>
    </source>
</reference>
<evidence type="ECO:0000313" key="4">
    <source>
        <dbReference type="Proteomes" id="UP000002063"/>
    </source>
</evidence>
<keyword evidence="1" id="KW-0051">Antiviral defense</keyword>
<proteinExistence type="predicted"/>
<dbReference type="Proteomes" id="UP000002063">
    <property type="component" value="Chromosome"/>
</dbReference>
<dbReference type="STRING" id="579137.Metvu_1292"/>
<feature type="domain" description="CRISPR type III-associated protein" evidence="2">
    <location>
        <begin position="7"/>
        <end position="234"/>
    </location>
</feature>
<dbReference type="NCBIfam" id="TIGR01894">
    <property type="entry name" value="cas_TM1795_cmr1"/>
    <property type="match status" value="1"/>
</dbReference>
<dbReference type="EMBL" id="CP001787">
    <property type="protein sequence ID" value="ACX73145.1"/>
    <property type="molecule type" value="Genomic_DNA"/>
</dbReference>
<dbReference type="eggNOG" id="arCOG03892">
    <property type="taxonomic scope" value="Archaea"/>
</dbReference>
<dbReference type="InterPro" id="IPR007522">
    <property type="entry name" value="CRISPR-assoc_prot_TM1795"/>
</dbReference>
<name>C9RHU3_METVM</name>
<dbReference type="InterPro" id="IPR005537">
    <property type="entry name" value="RAMP_III_fam"/>
</dbReference>
<dbReference type="OrthoDB" id="66017at2157"/>
<dbReference type="RefSeq" id="WP_015733365.1">
    <property type="nucleotide sequence ID" value="NC_013407.1"/>
</dbReference>
<protein>
    <submittedName>
        <fullName evidence="3">CRISPR-associated RAMP protein, Cmr1 family</fullName>
    </submittedName>
</protein>
<sequence>MSKLNVKFKTLTPLWTSNAWGQCIEIRSSSIIGSLRFWFEVLCYFNGIVNDNYFDNEGKPCEKLNYKDFQKKLEDKINRKLKNDEEYNIEKLTDEILSELGISLPSRIFGCTGWRGRIKIKKIEPIEDYCFGNRLNLPYAIGIKKDNGDKNIIEWRTKNDYHQFIKEKYNGDNNNFKKDWSVWYFSDPYFYGKFEVTFETDKTIKDAVLIPLLNFIEKYGYIGGKWNIGYGRVKILNNDWDKDKTTFELSNFIKSVKNGKIEKYEDFDFNDIVENINNENSKEIGSFNDLLKIQNKILILKNQIEGNFKDIIKELIKIRALRRKGHKEDRGDNNERHQIFGYNNPTEGSKILPYIYEDKDDRKLKGGFISITGILNIKGDTNV</sequence>